<dbReference type="InterPro" id="IPR032710">
    <property type="entry name" value="NTF2-like_dom_sf"/>
</dbReference>
<accession>A0A7X5J8I7</accession>
<dbReference type="PANTHER" id="PTHR41252:SF1">
    <property type="entry name" value="BLR2505 PROTEIN"/>
    <property type="match status" value="1"/>
</dbReference>
<dbReference type="EMBL" id="JAABLQ010000001">
    <property type="protein sequence ID" value="NBN78749.1"/>
    <property type="molecule type" value="Genomic_DNA"/>
</dbReference>
<reference evidence="3" key="1">
    <citation type="submission" date="2020-01" db="EMBL/GenBank/DDBJ databases">
        <authorList>
            <person name="Fang Y."/>
            <person name="Sun R."/>
            <person name="Nie L."/>
            <person name="He J."/>
            <person name="Hao L."/>
            <person name="Wang L."/>
            <person name="Su S."/>
            <person name="Lv E."/>
            <person name="Zhang Z."/>
            <person name="Xie R."/>
            <person name="Liu H."/>
        </authorList>
    </citation>
    <scope>NUCLEOTIDE SEQUENCE [LARGE SCALE GENOMIC DNA]</scope>
    <source>
        <strain evidence="3">XCT-53</strain>
    </source>
</reference>
<dbReference type="RefSeq" id="WP_161708643.1">
    <property type="nucleotide sequence ID" value="NZ_JAABLQ010000001.1"/>
</dbReference>
<dbReference type="Proteomes" id="UP000586722">
    <property type="component" value="Unassembled WGS sequence"/>
</dbReference>
<dbReference type="Gene3D" id="3.10.450.50">
    <property type="match status" value="1"/>
</dbReference>
<comment type="caution">
    <text evidence="2">The sequence shown here is derived from an EMBL/GenBank/DDBJ whole genome shotgun (WGS) entry which is preliminary data.</text>
</comment>
<feature type="domain" description="SnoaL-like" evidence="1">
    <location>
        <begin position="9"/>
        <end position="114"/>
    </location>
</feature>
<dbReference type="PANTHER" id="PTHR41252">
    <property type="entry name" value="BLR2505 PROTEIN"/>
    <property type="match status" value="1"/>
</dbReference>
<name>A0A7X5J8I7_9HYPH</name>
<evidence type="ECO:0000313" key="2">
    <source>
        <dbReference type="EMBL" id="NBN78749.1"/>
    </source>
</evidence>
<evidence type="ECO:0000259" key="1">
    <source>
        <dbReference type="Pfam" id="PF12680"/>
    </source>
</evidence>
<organism evidence="2 3">
    <name type="scientific">Pannonibacter tanglangensis</name>
    <dbReference type="NCBI Taxonomy" id="2750084"/>
    <lineage>
        <taxon>Bacteria</taxon>
        <taxon>Pseudomonadati</taxon>
        <taxon>Pseudomonadota</taxon>
        <taxon>Alphaproteobacteria</taxon>
        <taxon>Hyphomicrobiales</taxon>
        <taxon>Stappiaceae</taxon>
        <taxon>Pannonibacter</taxon>
    </lineage>
</organism>
<dbReference type="Pfam" id="PF12680">
    <property type="entry name" value="SnoaL_2"/>
    <property type="match status" value="1"/>
</dbReference>
<protein>
    <submittedName>
        <fullName evidence="2">DUF4440 domain-containing protein</fullName>
    </submittedName>
</protein>
<evidence type="ECO:0000313" key="3">
    <source>
        <dbReference type="Proteomes" id="UP000586722"/>
    </source>
</evidence>
<proteinExistence type="predicted"/>
<dbReference type="InterPro" id="IPR037401">
    <property type="entry name" value="SnoaL-like"/>
</dbReference>
<keyword evidence="3" id="KW-1185">Reference proteome</keyword>
<dbReference type="SUPFAM" id="SSF54427">
    <property type="entry name" value="NTF2-like"/>
    <property type="match status" value="1"/>
</dbReference>
<gene>
    <name evidence="2" type="ORF">GWI72_10770</name>
</gene>
<sequence>MRTPYQIIKDHYAASDRGDLDGMLADLAPDAAWTEMDGFPCRGTHVGREAIVREVFQRLGAEFDGYTFRLERLLDAGSSVVGIGDYSGTFKATGKSFHARVTHVWDVRDGKIVRFEQFTDTLRVADCMR</sequence>
<dbReference type="AlphaFoldDB" id="A0A7X5J8I7"/>